<keyword evidence="10" id="KW-1185">Reference proteome</keyword>
<evidence type="ECO:0000259" key="8">
    <source>
        <dbReference type="Pfam" id="PF02870"/>
    </source>
</evidence>
<dbReference type="GO" id="GO:0003908">
    <property type="term" value="F:methylated-DNA-[protein]-cysteine S-methyltransferase activity"/>
    <property type="evidence" value="ECO:0007669"/>
    <property type="project" value="UniProtKB-EC"/>
</dbReference>
<gene>
    <name evidence="9" type="ORF">FC18_GL000634</name>
</gene>
<dbReference type="SUPFAM" id="SSF46767">
    <property type="entry name" value="Methylated DNA-protein cysteine methyltransferase, C-terminal domain"/>
    <property type="match status" value="1"/>
</dbReference>
<feature type="domain" description="Methylated-DNA-[protein]-cysteine S-methyltransferase DNA binding" evidence="7">
    <location>
        <begin position="83"/>
        <end position="145"/>
    </location>
</feature>
<dbReference type="Gene3D" id="1.10.10.10">
    <property type="entry name" value="Winged helix-like DNA-binding domain superfamily/Winged helix DNA-binding domain"/>
    <property type="match status" value="1"/>
</dbReference>
<dbReference type="InterPro" id="IPR036217">
    <property type="entry name" value="MethylDNA_cys_MeTrfase_DNAb"/>
</dbReference>
<evidence type="ECO:0000256" key="2">
    <source>
        <dbReference type="ARBA" id="ARBA00022603"/>
    </source>
</evidence>
<dbReference type="CDD" id="cd06445">
    <property type="entry name" value="ATase"/>
    <property type="match status" value="1"/>
</dbReference>
<evidence type="ECO:0000256" key="1">
    <source>
        <dbReference type="ARBA" id="ARBA00001286"/>
    </source>
</evidence>
<dbReference type="PATRIC" id="fig|1291052.5.peg.647"/>
<dbReference type="AlphaFoldDB" id="A0A0R1ZNR5"/>
<dbReference type="NCBIfam" id="TIGR00589">
    <property type="entry name" value="ogt"/>
    <property type="match status" value="1"/>
</dbReference>
<dbReference type="Gene3D" id="3.30.160.70">
    <property type="entry name" value="Methylated DNA-protein cysteine methyltransferase domain"/>
    <property type="match status" value="1"/>
</dbReference>
<sequence length="145" mass="16197">MQDLYYSTLTVHEKNYVVAATRQGLAFVGFADEPASEILRFYPQSRMHLDDAMLRPYSTEITDYLNGTRREFDLPLDIHGTIFQEAVWSALRQIPYGQTVHYQDIATAIGRPTANRAVGHAIDINPVPIVIPCHRVLPKSGGIGG</sequence>
<dbReference type="InterPro" id="IPR008332">
    <property type="entry name" value="MethylG_MeTrfase_N"/>
</dbReference>
<evidence type="ECO:0000313" key="10">
    <source>
        <dbReference type="Proteomes" id="UP000051679"/>
    </source>
</evidence>
<keyword evidence="4" id="KW-0227">DNA damage</keyword>
<dbReference type="EMBL" id="AYYO01000009">
    <property type="protein sequence ID" value="KRM56106.1"/>
    <property type="molecule type" value="Genomic_DNA"/>
</dbReference>
<dbReference type="PANTHER" id="PTHR10815:SF12">
    <property type="entry name" value="METHYLATED-DNA--PROTEIN-CYSTEINE METHYLTRANSFERASE, INDUCIBLE"/>
    <property type="match status" value="1"/>
</dbReference>
<feature type="domain" description="Methylguanine DNA methyltransferase ribonuclease-like" evidence="8">
    <location>
        <begin position="16"/>
        <end position="78"/>
    </location>
</feature>
<keyword evidence="3" id="KW-0808">Transferase</keyword>
<evidence type="ECO:0000256" key="6">
    <source>
        <dbReference type="ARBA" id="ARBA00049348"/>
    </source>
</evidence>
<dbReference type="InterPro" id="IPR001497">
    <property type="entry name" value="MethylDNA_cys_MeTrfase_AS"/>
</dbReference>
<evidence type="ECO:0000256" key="4">
    <source>
        <dbReference type="ARBA" id="ARBA00022763"/>
    </source>
</evidence>
<dbReference type="InterPro" id="IPR036631">
    <property type="entry name" value="MGMT_N_sf"/>
</dbReference>
<dbReference type="OrthoDB" id="9802228at2"/>
<dbReference type="InterPro" id="IPR036388">
    <property type="entry name" value="WH-like_DNA-bd_sf"/>
</dbReference>
<proteinExistence type="predicted"/>
<dbReference type="GO" id="GO:0006281">
    <property type="term" value="P:DNA repair"/>
    <property type="evidence" value="ECO:0007669"/>
    <property type="project" value="UniProtKB-KW"/>
</dbReference>
<dbReference type="RefSeq" id="WP_054677716.1">
    <property type="nucleotide sequence ID" value="NZ_AYYO01000009.1"/>
</dbReference>
<keyword evidence="5" id="KW-0234">DNA repair</keyword>
<dbReference type="STRING" id="1291052.FC18_GL000634"/>
<evidence type="ECO:0000256" key="3">
    <source>
        <dbReference type="ARBA" id="ARBA00022679"/>
    </source>
</evidence>
<keyword evidence="2" id="KW-0489">Methyltransferase</keyword>
<comment type="caution">
    <text evidence="9">The sequence shown here is derived from an EMBL/GenBank/DDBJ whole genome shotgun (WGS) entry which is preliminary data.</text>
</comment>
<dbReference type="Proteomes" id="UP000051679">
    <property type="component" value="Unassembled WGS sequence"/>
</dbReference>
<dbReference type="Pfam" id="PF02870">
    <property type="entry name" value="Methyltransf_1N"/>
    <property type="match status" value="1"/>
</dbReference>
<comment type="catalytic activity">
    <reaction evidence="1">
        <text>a 4-O-methyl-thymidine in DNA + L-cysteinyl-[protein] = a thymidine in DNA + S-methyl-L-cysteinyl-[protein]</text>
        <dbReference type="Rhea" id="RHEA:53428"/>
        <dbReference type="Rhea" id="RHEA-COMP:10131"/>
        <dbReference type="Rhea" id="RHEA-COMP:10132"/>
        <dbReference type="Rhea" id="RHEA-COMP:13555"/>
        <dbReference type="Rhea" id="RHEA-COMP:13556"/>
        <dbReference type="ChEBI" id="CHEBI:29950"/>
        <dbReference type="ChEBI" id="CHEBI:82612"/>
        <dbReference type="ChEBI" id="CHEBI:137386"/>
        <dbReference type="ChEBI" id="CHEBI:137387"/>
        <dbReference type="EC" id="2.1.1.63"/>
    </reaction>
</comment>
<name>A0A0R1ZNR5_9LACO</name>
<dbReference type="SUPFAM" id="SSF53155">
    <property type="entry name" value="Methylated DNA-protein cysteine methyltransferase domain"/>
    <property type="match status" value="1"/>
</dbReference>
<comment type="catalytic activity">
    <reaction evidence="6">
        <text>a 6-O-methyl-2'-deoxyguanosine in DNA + L-cysteinyl-[protein] = S-methyl-L-cysteinyl-[protein] + a 2'-deoxyguanosine in DNA</text>
        <dbReference type="Rhea" id="RHEA:24000"/>
        <dbReference type="Rhea" id="RHEA-COMP:10131"/>
        <dbReference type="Rhea" id="RHEA-COMP:10132"/>
        <dbReference type="Rhea" id="RHEA-COMP:11367"/>
        <dbReference type="Rhea" id="RHEA-COMP:11368"/>
        <dbReference type="ChEBI" id="CHEBI:29950"/>
        <dbReference type="ChEBI" id="CHEBI:82612"/>
        <dbReference type="ChEBI" id="CHEBI:85445"/>
        <dbReference type="ChEBI" id="CHEBI:85448"/>
        <dbReference type="EC" id="2.1.1.63"/>
    </reaction>
</comment>
<organism evidence="9 10">
    <name type="scientific">Lacticaseibacillus sharpeae JCM 1186 = DSM 20505</name>
    <dbReference type="NCBI Taxonomy" id="1291052"/>
    <lineage>
        <taxon>Bacteria</taxon>
        <taxon>Bacillati</taxon>
        <taxon>Bacillota</taxon>
        <taxon>Bacilli</taxon>
        <taxon>Lactobacillales</taxon>
        <taxon>Lactobacillaceae</taxon>
        <taxon>Lacticaseibacillus</taxon>
    </lineage>
</organism>
<evidence type="ECO:0000256" key="5">
    <source>
        <dbReference type="ARBA" id="ARBA00023204"/>
    </source>
</evidence>
<evidence type="ECO:0000259" key="7">
    <source>
        <dbReference type="Pfam" id="PF01035"/>
    </source>
</evidence>
<protein>
    <submittedName>
        <fullName evidence="9">Uncharacterized protein</fullName>
    </submittedName>
</protein>
<dbReference type="Pfam" id="PF01035">
    <property type="entry name" value="DNA_binding_1"/>
    <property type="match status" value="1"/>
</dbReference>
<dbReference type="PROSITE" id="PS00374">
    <property type="entry name" value="MGMT"/>
    <property type="match status" value="1"/>
</dbReference>
<accession>A0A0R1ZNR5</accession>
<dbReference type="InterPro" id="IPR014048">
    <property type="entry name" value="MethylDNA_cys_MeTrfase_DNA-bd"/>
</dbReference>
<reference evidence="9 10" key="1">
    <citation type="journal article" date="2015" name="Genome Announc.">
        <title>Expanding the biotechnology potential of lactobacilli through comparative genomics of 213 strains and associated genera.</title>
        <authorList>
            <person name="Sun Z."/>
            <person name="Harris H.M."/>
            <person name="McCann A."/>
            <person name="Guo C."/>
            <person name="Argimon S."/>
            <person name="Zhang W."/>
            <person name="Yang X."/>
            <person name="Jeffery I.B."/>
            <person name="Cooney J.C."/>
            <person name="Kagawa T.F."/>
            <person name="Liu W."/>
            <person name="Song Y."/>
            <person name="Salvetti E."/>
            <person name="Wrobel A."/>
            <person name="Rasinkangas P."/>
            <person name="Parkhill J."/>
            <person name="Rea M.C."/>
            <person name="O'Sullivan O."/>
            <person name="Ritari J."/>
            <person name="Douillard F.P."/>
            <person name="Paul Ross R."/>
            <person name="Yang R."/>
            <person name="Briner A.E."/>
            <person name="Felis G.E."/>
            <person name="de Vos W.M."/>
            <person name="Barrangou R."/>
            <person name="Klaenhammer T.R."/>
            <person name="Caufield P.W."/>
            <person name="Cui Y."/>
            <person name="Zhang H."/>
            <person name="O'Toole P.W."/>
        </authorList>
    </citation>
    <scope>NUCLEOTIDE SEQUENCE [LARGE SCALE GENOMIC DNA]</scope>
    <source>
        <strain evidence="9 10">DSM 20505</strain>
    </source>
</reference>
<dbReference type="GO" id="GO:0032259">
    <property type="term" value="P:methylation"/>
    <property type="evidence" value="ECO:0007669"/>
    <property type="project" value="UniProtKB-KW"/>
</dbReference>
<dbReference type="PANTHER" id="PTHR10815">
    <property type="entry name" value="METHYLATED-DNA--PROTEIN-CYSTEINE METHYLTRANSFERASE"/>
    <property type="match status" value="1"/>
</dbReference>
<evidence type="ECO:0000313" key="9">
    <source>
        <dbReference type="EMBL" id="KRM56106.1"/>
    </source>
</evidence>